<name>A0A3R9RHB1_9CREN</name>
<dbReference type="InterPro" id="IPR003439">
    <property type="entry name" value="ABC_transporter-like_ATP-bd"/>
</dbReference>
<keyword evidence="4 6" id="KW-0067">ATP-binding</keyword>
<dbReference type="InterPro" id="IPR050153">
    <property type="entry name" value="Metal_Ion_Import_ABC"/>
</dbReference>
<gene>
    <name evidence="6" type="ORF">D9Q81_09005</name>
</gene>
<accession>A0A3R9RHB1</accession>
<dbReference type="Gene3D" id="3.40.50.300">
    <property type="entry name" value="P-loop containing nucleotide triphosphate hydrolases"/>
    <property type="match status" value="1"/>
</dbReference>
<keyword evidence="3" id="KW-0547">Nucleotide-binding</keyword>
<evidence type="ECO:0000259" key="5">
    <source>
        <dbReference type="PROSITE" id="PS50893"/>
    </source>
</evidence>
<evidence type="ECO:0000256" key="1">
    <source>
        <dbReference type="ARBA" id="ARBA00005417"/>
    </source>
</evidence>
<dbReference type="PANTHER" id="PTHR42734">
    <property type="entry name" value="METAL TRANSPORT SYSTEM ATP-BINDING PROTEIN TM_0124-RELATED"/>
    <property type="match status" value="1"/>
</dbReference>
<dbReference type="InterPro" id="IPR017871">
    <property type="entry name" value="ABC_transporter-like_CS"/>
</dbReference>
<evidence type="ECO:0000313" key="6">
    <source>
        <dbReference type="EMBL" id="RSN67148.1"/>
    </source>
</evidence>
<evidence type="ECO:0000256" key="2">
    <source>
        <dbReference type="ARBA" id="ARBA00022448"/>
    </source>
</evidence>
<dbReference type="SMART" id="SM00382">
    <property type="entry name" value="AAA"/>
    <property type="match status" value="1"/>
</dbReference>
<dbReference type="Proteomes" id="UP000278149">
    <property type="component" value="Unassembled WGS sequence"/>
</dbReference>
<dbReference type="EMBL" id="RCOR01000049">
    <property type="protein sequence ID" value="RSN67148.1"/>
    <property type="molecule type" value="Genomic_DNA"/>
</dbReference>
<dbReference type="PANTHER" id="PTHR42734:SF5">
    <property type="entry name" value="IRON TRANSPORT SYSTEM ATP-BINDING PROTEIN HI_0361-RELATED"/>
    <property type="match status" value="1"/>
</dbReference>
<sequence>MCTMRVEVEGLRAHYGNEVLFDGESFELSGPGLILVIGPNGAGKTTLMRSLLGLVRIDGKVFINGVDVTGRPERAGKFVGYVPQIGPQDLAVPISVMELLSSSLRSKLPKGSERLREIIDLLGLREILNLPFSSLSGGQRQRVLLARALAPDPPILMMDEPISSIDPAGRETIIDLILDLSKGKLLFLSSHDPALFANHSKEVIALNKRIVSIGPPEEILNEKVMREVYGRSLILVERCLHVVDYHGAY</sequence>
<protein>
    <submittedName>
        <fullName evidence="6">Metal ABC transporter ATP-binding protein</fullName>
    </submittedName>
</protein>
<dbReference type="AlphaFoldDB" id="A0A3R9RHB1"/>
<comment type="caution">
    <text evidence="6">The sequence shown here is derived from an EMBL/GenBank/DDBJ whole genome shotgun (WGS) entry which is preliminary data.</text>
</comment>
<reference evidence="6 7" key="1">
    <citation type="submission" date="2018-10" db="EMBL/GenBank/DDBJ databases">
        <title>Co-occurring genomic capacity for anaerobic methane metabolism and dissimilatory sulfite reduction discovered in the Korarchaeota.</title>
        <authorList>
            <person name="Mckay L.J."/>
            <person name="Dlakic M."/>
            <person name="Fields M.W."/>
            <person name="Delmont T.O."/>
            <person name="Eren A.M."/>
            <person name="Jay Z.J."/>
            <person name="Klingelsmith K.B."/>
            <person name="Rusch D.B."/>
            <person name="Inskeep W.P."/>
        </authorList>
    </citation>
    <scope>NUCLEOTIDE SEQUENCE [LARGE SCALE GENOMIC DNA]</scope>
    <source>
        <strain evidence="6 7">WS</strain>
    </source>
</reference>
<evidence type="ECO:0000313" key="7">
    <source>
        <dbReference type="Proteomes" id="UP000278149"/>
    </source>
</evidence>
<organism evidence="6 7">
    <name type="scientific">Candidatus Korarchaeum cryptofilum</name>
    <dbReference type="NCBI Taxonomy" id="498846"/>
    <lineage>
        <taxon>Archaea</taxon>
        <taxon>Thermoproteota</taxon>
        <taxon>Candidatus Korarchaeia</taxon>
        <taxon>Candidatus Korarchaeales</taxon>
        <taxon>Candidatus Korarchaeaceae</taxon>
        <taxon>Candidatus Korarchaeum</taxon>
    </lineage>
</organism>
<evidence type="ECO:0000256" key="3">
    <source>
        <dbReference type="ARBA" id="ARBA00022741"/>
    </source>
</evidence>
<dbReference type="SUPFAM" id="SSF52540">
    <property type="entry name" value="P-loop containing nucleoside triphosphate hydrolases"/>
    <property type="match status" value="1"/>
</dbReference>
<dbReference type="PROSITE" id="PS00211">
    <property type="entry name" value="ABC_TRANSPORTER_1"/>
    <property type="match status" value="1"/>
</dbReference>
<dbReference type="GO" id="GO:0016887">
    <property type="term" value="F:ATP hydrolysis activity"/>
    <property type="evidence" value="ECO:0007669"/>
    <property type="project" value="InterPro"/>
</dbReference>
<dbReference type="Pfam" id="PF00005">
    <property type="entry name" value="ABC_tran"/>
    <property type="match status" value="1"/>
</dbReference>
<comment type="similarity">
    <text evidence="1">Belongs to the ABC transporter superfamily.</text>
</comment>
<feature type="domain" description="ABC transporter" evidence="5">
    <location>
        <begin position="6"/>
        <end position="233"/>
    </location>
</feature>
<proteinExistence type="inferred from homology"/>
<dbReference type="GO" id="GO:0005524">
    <property type="term" value="F:ATP binding"/>
    <property type="evidence" value="ECO:0007669"/>
    <property type="project" value="UniProtKB-KW"/>
</dbReference>
<dbReference type="InterPro" id="IPR027417">
    <property type="entry name" value="P-loop_NTPase"/>
</dbReference>
<keyword evidence="2" id="KW-0813">Transport</keyword>
<dbReference type="PROSITE" id="PS50893">
    <property type="entry name" value="ABC_TRANSPORTER_2"/>
    <property type="match status" value="1"/>
</dbReference>
<dbReference type="InterPro" id="IPR003593">
    <property type="entry name" value="AAA+_ATPase"/>
</dbReference>
<evidence type="ECO:0000256" key="4">
    <source>
        <dbReference type="ARBA" id="ARBA00022840"/>
    </source>
</evidence>